<keyword evidence="2" id="KW-1185">Reference proteome</keyword>
<organism evidence="1 2">
    <name type="scientific">Meloidogyne enterolobii</name>
    <name type="common">Root-knot nematode worm</name>
    <name type="synonym">Meloidogyne mayaguensis</name>
    <dbReference type="NCBI Taxonomy" id="390850"/>
    <lineage>
        <taxon>Eukaryota</taxon>
        <taxon>Metazoa</taxon>
        <taxon>Ecdysozoa</taxon>
        <taxon>Nematoda</taxon>
        <taxon>Chromadorea</taxon>
        <taxon>Rhabditida</taxon>
        <taxon>Tylenchina</taxon>
        <taxon>Tylenchomorpha</taxon>
        <taxon>Tylenchoidea</taxon>
        <taxon>Meloidogynidae</taxon>
        <taxon>Meloidogyninae</taxon>
        <taxon>Meloidogyne</taxon>
    </lineage>
</organism>
<evidence type="ECO:0000313" key="2">
    <source>
        <dbReference type="Proteomes" id="UP001497535"/>
    </source>
</evidence>
<dbReference type="EMBL" id="CAVMJV010000003">
    <property type="protein sequence ID" value="CAK5021597.1"/>
    <property type="molecule type" value="Genomic_DNA"/>
</dbReference>
<sequence>MFIYLNIIFFYSKLLMGRRLFFLLNWPILWSHPLLSLSTKKYFFWKPNNPYISCLFYPPIFLRAFL</sequence>
<accession>A0ACB0XX56</accession>
<name>A0ACB0XX56_MELEN</name>
<gene>
    <name evidence="1" type="ORF">MENTE1834_LOCUS4784</name>
</gene>
<reference evidence="1" key="1">
    <citation type="submission" date="2023-11" db="EMBL/GenBank/DDBJ databases">
        <authorList>
            <person name="Poullet M."/>
        </authorList>
    </citation>
    <scope>NUCLEOTIDE SEQUENCE</scope>
    <source>
        <strain evidence="1">E1834</strain>
    </source>
</reference>
<evidence type="ECO:0000313" key="1">
    <source>
        <dbReference type="EMBL" id="CAK5021597.1"/>
    </source>
</evidence>
<protein>
    <submittedName>
        <fullName evidence="1">Uncharacterized protein</fullName>
    </submittedName>
</protein>
<proteinExistence type="predicted"/>
<dbReference type="Proteomes" id="UP001497535">
    <property type="component" value="Unassembled WGS sequence"/>
</dbReference>
<comment type="caution">
    <text evidence="1">The sequence shown here is derived from an EMBL/GenBank/DDBJ whole genome shotgun (WGS) entry which is preliminary data.</text>
</comment>